<dbReference type="RefSeq" id="WP_109057038.1">
    <property type="nucleotide sequence ID" value="NZ_QFFM01000012.1"/>
</dbReference>
<dbReference type="AlphaFoldDB" id="A0A2U2N980"/>
<gene>
    <name evidence="1" type="ORF">DF196_06440</name>
</gene>
<keyword evidence="2" id="KW-1185">Reference proteome</keyword>
<evidence type="ECO:0000313" key="1">
    <source>
        <dbReference type="EMBL" id="PWG65569.1"/>
    </source>
</evidence>
<name>A0A2U2N980_9BIFI</name>
<protein>
    <submittedName>
        <fullName evidence="1">Uncharacterized protein</fullName>
    </submittedName>
</protein>
<comment type="caution">
    <text evidence="1">The sequence shown here is derived from an EMBL/GenBank/DDBJ whole genome shotgun (WGS) entry which is preliminary data.</text>
</comment>
<evidence type="ECO:0000313" key="2">
    <source>
        <dbReference type="Proteomes" id="UP000245876"/>
    </source>
</evidence>
<proteinExistence type="predicted"/>
<organism evidence="1 2">
    <name type="scientific">Bifidobacterium callitrichidarum</name>
    <dbReference type="NCBI Taxonomy" id="2052941"/>
    <lineage>
        <taxon>Bacteria</taxon>
        <taxon>Bacillati</taxon>
        <taxon>Actinomycetota</taxon>
        <taxon>Actinomycetes</taxon>
        <taxon>Bifidobacteriales</taxon>
        <taxon>Bifidobacteriaceae</taxon>
        <taxon>Bifidobacterium</taxon>
    </lineage>
</organism>
<reference evidence="1 2" key="1">
    <citation type="journal article" date="2018" name="Int. J. Syst. Evol. Microbiol.">
        <title>Bifidobacterium callitrichidarum sp. nov. from the faeces of the emperor tamarin (Saguinus imperator).</title>
        <authorList>
            <person name="Modesto M."/>
            <person name="Michelini S."/>
            <person name="Sansosti M.C."/>
            <person name="De Filippo C."/>
            <person name="Cavalieri D."/>
            <person name="Qvirist L."/>
            <person name="Andlid T."/>
            <person name="Spiezio C."/>
            <person name="Sandri C."/>
            <person name="Pascarelli S."/>
            <person name="Sgorbati B."/>
            <person name="Mattarelli P."/>
        </authorList>
    </citation>
    <scope>NUCLEOTIDE SEQUENCE [LARGE SCALE GENOMIC DNA]</scope>
    <source>
        <strain evidence="1 2">TRI 5</strain>
    </source>
</reference>
<dbReference type="EMBL" id="QFFM01000012">
    <property type="protein sequence ID" value="PWG65569.1"/>
    <property type="molecule type" value="Genomic_DNA"/>
</dbReference>
<sequence length="73" mass="8435">MENETTIDLEQEIERKLDELEKQFPTSDPNSSLSREGRRYSLWTIADMEETPEAKVKAVREALMGEVAQVSMF</sequence>
<accession>A0A2U2N980</accession>
<dbReference type="Proteomes" id="UP000245876">
    <property type="component" value="Unassembled WGS sequence"/>
</dbReference>